<feature type="coiled-coil region" evidence="8">
    <location>
        <begin position="239"/>
        <end position="268"/>
    </location>
</feature>
<evidence type="ECO:0000256" key="8">
    <source>
        <dbReference type="SAM" id="Coils"/>
    </source>
</evidence>
<dbReference type="GO" id="GO:0015562">
    <property type="term" value="F:efflux transmembrane transporter activity"/>
    <property type="evidence" value="ECO:0007669"/>
    <property type="project" value="InterPro"/>
</dbReference>
<comment type="similarity">
    <text evidence="2">Belongs to the outer membrane factor (OMF) (TC 1.B.17) family.</text>
</comment>
<evidence type="ECO:0000256" key="6">
    <source>
        <dbReference type="ARBA" id="ARBA00023136"/>
    </source>
</evidence>
<evidence type="ECO:0000256" key="2">
    <source>
        <dbReference type="ARBA" id="ARBA00007613"/>
    </source>
</evidence>
<keyword evidence="10" id="KW-0732">Signal</keyword>
<dbReference type="Proteomes" id="UP000268094">
    <property type="component" value="Unassembled WGS sequence"/>
</dbReference>
<dbReference type="OrthoDB" id="9772436at2"/>
<dbReference type="GO" id="GO:1990281">
    <property type="term" value="C:efflux pump complex"/>
    <property type="evidence" value="ECO:0007669"/>
    <property type="project" value="TreeGrafter"/>
</dbReference>
<dbReference type="PIRSF" id="PIRSF001892">
    <property type="entry name" value="CyaE"/>
    <property type="match status" value="1"/>
</dbReference>
<protein>
    <submittedName>
        <fullName evidence="11">TolC family protein</fullName>
    </submittedName>
</protein>
<feature type="coiled-coil region" evidence="8">
    <location>
        <begin position="378"/>
        <end position="405"/>
    </location>
</feature>
<dbReference type="Pfam" id="PF02321">
    <property type="entry name" value="OEP"/>
    <property type="match status" value="2"/>
</dbReference>
<proteinExistence type="inferred from homology"/>
<evidence type="ECO:0000256" key="3">
    <source>
        <dbReference type="ARBA" id="ARBA00022448"/>
    </source>
</evidence>
<dbReference type="GO" id="GO:0015288">
    <property type="term" value="F:porin activity"/>
    <property type="evidence" value="ECO:0007669"/>
    <property type="project" value="TreeGrafter"/>
</dbReference>
<keyword evidence="7" id="KW-0998">Cell outer membrane</keyword>
<keyword evidence="8" id="KW-0175">Coiled coil</keyword>
<dbReference type="RefSeq" id="WP_120544524.1">
    <property type="nucleotide sequence ID" value="NZ_RAVZ01000312.1"/>
</dbReference>
<dbReference type="InterPro" id="IPR003423">
    <property type="entry name" value="OMP_efflux"/>
</dbReference>
<evidence type="ECO:0000256" key="9">
    <source>
        <dbReference type="SAM" id="MobiDB-lite"/>
    </source>
</evidence>
<gene>
    <name evidence="11" type="ORF">D7V88_32610</name>
</gene>
<evidence type="ECO:0000313" key="11">
    <source>
        <dbReference type="EMBL" id="RKG76177.1"/>
    </source>
</evidence>
<feature type="chain" id="PRO_5017473709" evidence="10">
    <location>
        <begin position="18"/>
        <end position="491"/>
    </location>
</feature>
<dbReference type="EMBL" id="RAVZ01000312">
    <property type="protein sequence ID" value="RKG76177.1"/>
    <property type="molecule type" value="Genomic_DNA"/>
</dbReference>
<dbReference type="SUPFAM" id="SSF56954">
    <property type="entry name" value="Outer membrane efflux proteins (OEP)"/>
    <property type="match status" value="1"/>
</dbReference>
<evidence type="ECO:0000256" key="7">
    <source>
        <dbReference type="ARBA" id="ARBA00023237"/>
    </source>
</evidence>
<evidence type="ECO:0000256" key="10">
    <source>
        <dbReference type="SAM" id="SignalP"/>
    </source>
</evidence>
<dbReference type="PANTHER" id="PTHR30026">
    <property type="entry name" value="OUTER MEMBRANE PROTEIN TOLC"/>
    <property type="match status" value="1"/>
</dbReference>
<sequence length="491" mass="51802">MRALPLTLSLWVLPVVAGAQAPASPPSGAQAPAPGQAPTAQPSGAQAPAAQPGATPTTPAPVKQSLSMAASEGRVISLAEAETAAREYLPTLRSAQASTDAARARVDQSFSSFLPQVSANAGYTLGTSNRAVIQNVPGSDTAVVSNSTRRFSGGISANQLIYDFGRTSGRYNISKENAGAQEDSQQQVLQDSLRNVRTAYFNVLTQKALLGVARETLQSEEARLNQVNASVQVGTRPEIDLLQQRTAKANAQVQLIRAQNAYATAKAQLNQTMGAETSTDYTVQDVTVAAVPGEDELLDALVLRALESRPDVAARERQVRAQELQIKVTKSGHWPSLSATGNVSDVGENPFNGATLSASGGLSLSWALFQGGLVNAQTREANANLRDVQAQKDALRQQVRLQVEQARLNVVATREALTAADEAQVNARERLRLAEGRYRAGVGNIIEVGDAQVAFTNAAAQQVQATYDLATSRAELARALGTVELSTVASR</sequence>
<evidence type="ECO:0000256" key="5">
    <source>
        <dbReference type="ARBA" id="ARBA00022692"/>
    </source>
</evidence>
<keyword evidence="6" id="KW-0472">Membrane</keyword>
<comment type="subcellular location">
    <subcellularLocation>
        <location evidence="1">Cell outer membrane</location>
    </subcellularLocation>
</comment>
<name>A0A3A8HYD6_9BACT</name>
<feature type="signal peptide" evidence="10">
    <location>
        <begin position="1"/>
        <end position="17"/>
    </location>
</feature>
<dbReference type="GO" id="GO:0009279">
    <property type="term" value="C:cell outer membrane"/>
    <property type="evidence" value="ECO:0007669"/>
    <property type="project" value="UniProtKB-SubCell"/>
</dbReference>
<comment type="caution">
    <text evidence="11">The sequence shown here is derived from an EMBL/GenBank/DDBJ whole genome shotgun (WGS) entry which is preliminary data.</text>
</comment>
<dbReference type="AlphaFoldDB" id="A0A3A8HYD6"/>
<dbReference type="PANTHER" id="PTHR30026:SF20">
    <property type="entry name" value="OUTER MEMBRANE PROTEIN TOLC"/>
    <property type="match status" value="1"/>
</dbReference>
<keyword evidence="5" id="KW-0812">Transmembrane</keyword>
<keyword evidence="4" id="KW-1134">Transmembrane beta strand</keyword>
<dbReference type="InterPro" id="IPR051906">
    <property type="entry name" value="TolC-like"/>
</dbReference>
<organism evidence="11 12">
    <name type="scientific">Corallococcus terminator</name>
    <dbReference type="NCBI Taxonomy" id="2316733"/>
    <lineage>
        <taxon>Bacteria</taxon>
        <taxon>Pseudomonadati</taxon>
        <taxon>Myxococcota</taxon>
        <taxon>Myxococcia</taxon>
        <taxon>Myxococcales</taxon>
        <taxon>Cystobacterineae</taxon>
        <taxon>Myxococcaceae</taxon>
        <taxon>Corallococcus</taxon>
    </lineage>
</organism>
<evidence type="ECO:0000256" key="4">
    <source>
        <dbReference type="ARBA" id="ARBA00022452"/>
    </source>
</evidence>
<reference evidence="12" key="1">
    <citation type="submission" date="2018-09" db="EMBL/GenBank/DDBJ databases">
        <authorList>
            <person name="Livingstone P.G."/>
            <person name="Whitworth D.E."/>
        </authorList>
    </citation>
    <scope>NUCLEOTIDE SEQUENCE [LARGE SCALE GENOMIC DNA]</scope>
    <source>
        <strain evidence="12">CA054A</strain>
    </source>
</reference>
<dbReference type="InterPro" id="IPR028351">
    <property type="entry name" value="CyaE"/>
</dbReference>
<feature type="compositionally biased region" description="Low complexity" evidence="9">
    <location>
        <begin position="21"/>
        <end position="61"/>
    </location>
</feature>
<dbReference type="Gene3D" id="1.20.1600.10">
    <property type="entry name" value="Outer membrane efflux proteins (OEP)"/>
    <property type="match status" value="1"/>
</dbReference>
<evidence type="ECO:0000313" key="12">
    <source>
        <dbReference type="Proteomes" id="UP000268094"/>
    </source>
</evidence>
<evidence type="ECO:0000256" key="1">
    <source>
        <dbReference type="ARBA" id="ARBA00004442"/>
    </source>
</evidence>
<keyword evidence="12" id="KW-1185">Reference proteome</keyword>
<feature type="region of interest" description="Disordered" evidence="9">
    <location>
        <begin position="21"/>
        <end position="66"/>
    </location>
</feature>
<keyword evidence="3" id="KW-0813">Transport</keyword>
<accession>A0A3A8HYD6</accession>